<dbReference type="Proteomes" id="UP001066276">
    <property type="component" value="Chromosome 12"/>
</dbReference>
<accession>A0AAV7KSE7</accession>
<feature type="region of interest" description="Disordered" evidence="1">
    <location>
        <begin position="1"/>
        <end position="22"/>
    </location>
</feature>
<evidence type="ECO:0000313" key="2">
    <source>
        <dbReference type="EMBL" id="KAJ1082167.1"/>
    </source>
</evidence>
<proteinExistence type="predicted"/>
<evidence type="ECO:0000313" key="3">
    <source>
        <dbReference type="Proteomes" id="UP001066276"/>
    </source>
</evidence>
<evidence type="ECO:0000256" key="1">
    <source>
        <dbReference type="SAM" id="MobiDB-lite"/>
    </source>
</evidence>
<sequence>MAPYQGEWGLGSGRLPGPHPVTKLQPIGCGDAAAPDALFVLPGSRTRMTSRAGLEKAAPVGAAGRAWQNERGKMSASCPAPLTGSRMDLS</sequence>
<organism evidence="2 3">
    <name type="scientific">Pleurodeles waltl</name>
    <name type="common">Iberian ribbed newt</name>
    <dbReference type="NCBI Taxonomy" id="8319"/>
    <lineage>
        <taxon>Eukaryota</taxon>
        <taxon>Metazoa</taxon>
        <taxon>Chordata</taxon>
        <taxon>Craniata</taxon>
        <taxon>Vertebrata</taxon>
        <taxon>Euteleostomi</taxon>
        <taxon>Amphibia</taxon>
        <taxon>Batrachia</taxon>
        <taxon>Caudata</taxon>
        <taxon>Salamandroidea</taxon>
        <taxon>Salamandridae</taxon>
        <taxon>Pleurodelinae</taxon>
        <taxon>Pleurodeles</taxon>
    </lineage>
</organism>
<dbReference type="EMBL" id="JANPWB010000016">
    <property type="protein sequence ID" value="KAJ1082167.1"/>
    <property type="molecule type" value="Genomic_DNA"/>
</dbReference>
<protein>
    <submittedName>
        <fullName evidence="2">Uncharacterized protein</fullName>
    </submittedName>
</protein>
<reference evidence="2" key="1">
    <citation type="journal article" date="2022" name="bioRxiv">
        <title>Sequencing and chromosome-scale assembly of the giantPleurodeles waltlgenome.</title>
        <authorList>
            <person name="Brown T."/>
            <person name="Elewa A."/>
            <person name="Iarovenko S."/>
            <person name="Subramanian E."/>
            <person name="Araus A.J."/>
            <person name="Petzold A."/>
            <person name="Susuki M."/>
            <person name="Suzuki K.-i.T."/>
            <person name="Hayashi T."/>
            <person name="Toyoda A."/>
            <person name="Oliveira C."/>
            <person name="Osipova E."/>
            <person name="Leigh N.D."/>
            <person name="Simon A."/>
            <person name="Yun M.H."/>
        </authorList>
    </citation>
    <scope>NUCLEOTIDE SEQUENCE</scope>
    <source>
        <strain evidence="2">20211129_DDA</strain>
        <tissue evidence="2">Liver</tissue>
    </source>
</reference>
<dbReference type="AlphaFoldDB" id="A0AAV7KSE7"/>
<keyword evidence="3" id="KW-1185">Reference proteome</keyword>
<gene>
    <name evidence="2" type="ORF">NDU88_002337</name>
</gene>
<feature type="region of interest" description="Disordered" evidence="1">
    <location>
        <begin position="65"/>
        <end position="90"/>
    </location>
</feature>
<name>A0AAV7KSE7_PLEWA</name>
<comment type="caution">
    <text evidence="2">The sequence shown here is derived from an EMBL/GenBank/DDBJ whole genome shotgun (WGS) entry which is preliminary data.</text>
</comment>